<dbReference type="InParanoid" id="A0A0C2WRP4"/>
<dbReference type="SUPFAM" id="SSF52266">
    <property type="entry name" value="SGNH hydrolase"/>
    <property type="match status" value="1"/>
</dbReference>
<gene>
    <name evidence="3" type="ORF">M378DRAFT_180850</name>
</gene>
<evidence type="ECO:0000256" key="2">
    <source>
        <dbReference type="SAM" id="SignalP"/>
    </source>
</evidence>
<evidence type="ECO:0000313" key="4">
    <source>
        <dbReference type="Proteomes" id="UP000054549"/>
    </source>
</evidence>
<keyword evidence="1 2" id="KW-0732">Signal</keyword>
<dbReference type="EMBL" id="KN818316">
    <property type="protein sequence ID" value="KIL59421.1"/>
    <property type="molecule type" value="Genomic_DNA"/>
</dbReference>
<dbReference type="InterPro" id="IPR050592">
    <property type="entry name" value="GDSL_lipolytic_enzyme"/>
</dbReference>
<dbReference type="Pfam" id="PF00657">
    <property type="entry name" value="Lipase_GDSL"/>
    <property type="match status" value="1"/>
</dbReference>
<dbReference type="PANTHER" id="PTHR45642">
    <property type="entry name" value="GDSL ESTERASE/LIPASE EXL3"/>
    <property type="match status" value="1"/>
</dbReference>
<dbReference type="InterPro" id="IPR001087">
    <property type="entry name" value="GDSL"/>
</dbReference>
<reference evidence="3 4" key="1">
    <citation type="submission" date="2014-04" db="EMBL/GenBank/DDBJ databases">
        <title>Evolutionary Origins and Diversification of the Mycorrhizal Mutualists.</title>
        <authorList>
            <consortium name="DOE Joint Genome Institute"/>
            <consortium name="Mycorrhizal Genomics Consortium"/>
            <person name="Kohler A."/>
            <person name="Kuo A."/>
            <person name="Nagy L.G."/>
            <person name="Floudas D."/>
            <person name="Copeland A."/>
            <person name="Barry K.W."/>
            <person name="Cichocki N."/>
            <person name="Veneault-Fourrey C."/>
            <person name="LaButti K."/>
            <person name="Lindquist E.A."/>
            <person name="Lipzen A."/>
            <person name="Lundell T."/>
            <person name="Morin E."/>
            <person name="Murat C."/>
            <person name="Riley R."/>
            <person name="Ohm R."/>
            <person name="Sun H."/>
            <person name="Tunlid A."/>
            <person name="Henrissat B."/>
            <person name="Grigoriev I.V."/>
            <person name="Hibbett D.S."/>
            <person name="Martin F."/>
        </authorList>
    </citation>
    <scope>NUCLEOTIDE SEQUENCE [LARGE SCALE GENOMIC DNA]</scope>
    <source>
        <strain evidence="3 4">Koide BX008</strain>
    </source>
</reference>
<feature type="signal peptide" evidence="2">
    <location>
        <begin position="1"/>
        <end position="19"/>
    </location>
</feature>
<dbReference type="InterPro" id="IPR036514">
    <property type="entry name" value="SGNH_hydro_sf"/>
</dbReference>
<dbReference type="PANTHER" id="PTHR45642:SF139">
    <property type="entry name" value="SGNH HYDROLASE-TYPE ESTERASE DOMAIN-CONTAINING PROTEIN"/>
    <property type="match status" value="1"/>
</dbReference>
<protein>
    <submittedName>
        <fullName evidence="3">Carbohydrate esterase family 16 protein</fullName>
    </submittedName>
</protein>
<dbReference type="OrthoDB" id="1600564at2759"/>
<proteinExistence type="predicted"/>
<dbReference type="Proteomes" id="UP000054549">
    <property type="component" value="Unassembled WGS sequence"/>
</dbReference>
<dbReference type="AlphaFoldDB" id="A0A0C2WRP4"/>
<keyword evidence="4" id="KW-1185">Reference proteome</keyword>
<name>A0A0C2WRP4_AMAMK</name>
<feature type="chain" id="PRO_5002173742" evidence="2">
    <location>
        <begin position="20"/>
        <end position="306"/>
    </location>
</feature>
<dbReference type="GO" id="GO:0016788">
    <property type="term" value="F:hydrolase activity, acting on ester bonds"/>
    <property type="evidence" value="ECO:0007669"/>
    <property type="project" value="InterPro"/>
</dbReference>
<accession>A0A0C2WRP4</accession>
<dbReference type="CDD" id="cd01846">
    <property type="entry name" value="fatty_acyltransferase_like"/>
    <property type="match status" value="1"/>
</dbReference>
<sequence length="306" mass="34342">MQFSSRALCLASFFMVVTAAPSLTLSSPEPNYWFSFGDSYTATGFLSSGPLPSPGDPLGNPPYPGLTVTGGPYWIDYLTTTYNQSLTLTYNFAVAGATINASLVQPVLGVTFEDEVLTYLHKFSDKPPFTAWKSSNTLFSIWIGINDIGRSYFNPGDRDAFSDLLLDSYFKLVEQLYAYRECHVQTGARFFLFINVPPVNRSPLVRARGVESQDTEKAVIQGYNDKLLTRISNFGQNHPDVRTWFWDSHAAFTAILDDPAPYGFQDVTSWNPVDPTYFWGNDYHPGSTAHKIFAQEMRSSLEDFPW</sequence>
<evidence type="ECO:0000313" key="3">
    <source>
        <dbReference type="EMBL" id="KIL59421.1"/>
    </source>
</evidence>
<dbReference type="HOGENOM" id="CLU_015101_4_2_1"/>
<dbReference type="STRING" id="946122.A0A0C2WRP4"/>
<dbReference type="Gene3D" id="3.40.50.1110">
    <property type="entry name" value="SGNH hydrolase"/>
    <property type="match status" value="1"/>
</dbReference>
<evidence type="ECO:0000256" key="1">
    <source>
        <dbReference type="ARBA" id="ARBA00022729"/>
    </source>
</evidence>
<organism evidence="3 4">
    <name type="scientific">Amanita muscaria (strain Koide BX008)</name>
    <dbReference type="NCBI Taxonomy" id="946122"/>
    <lineage>
        <taxon>Eukaryota</taxon>
        <taxon>Fungi</taxon>
        <taxon>Dikarya</taxon>
        <taxon>Basidiomycota</taxon>
        <taxon>Agaricomycotina</taxon>
        <taxon>Agaricomycetes</taxon>
        <taxon>Agaricomycetidae</taxon>
        <taxon>Agaricales</taxon>
        <taxon>Pluteineae</taxon>
        <taxon>Amanitaceae</taxon>
        <taxon>Amanita</taxon>
    </lineage>
</organism>